<dbReference type="PANTHER" id="PTHR30399">
    <property type="entry name" value="UNCHARACTERIZED PROTEIN YGJP"/>
    <property type="match status" value="1"/>
</dbReference>
<dbReference type="CDD" id="cd07344">
    <property type="entry name" value="M48_yhfN_like"/>
    <property type="match status" value="1"/>
</dbReference>
<evidence type="ECO:0000259" key="1">
    <source>
        <dbReference type="Pfam" id="PF01863"/>
    </source>
</evidence>
<dbReference type="InterPro" id="IPR002725">
    <property type="entry name" value="YgjP-like_metallopeptidase"/>
</dbReference>
<reference evidence="2 3" key="1">
    <citation type="submission" date="2018-11" db="EMBL/GenBank/DDBJ databases">
        <title>Genomic Encyclopedia of Type Strains, Phase IV (KMG-IV): sequencing the most valuable type-strain genomes for metagenomic binning, comparative biology and taxonomic classification.</title>
        <authorList>
            <person name="Goeker M."/>
        </authorList>
    </citation>
    <scope>NUCLEOTIDE SEQUENCE [LARGE SCALE GENOMIC DNA]</scope>
    <source>
        <strain evidence="2 3">DSM 16974</strain>
    </source>
</reference>
<dbReference type="EMBL" id="RJUK01000001">
    <property type="protein sequence ID" value="ROQ21342.1"/>
    <property type="molecule type" value="Genomic_DNA"/>
</dbReference>
<dbReference type="Proteomes" id="UP000273643">
    <property type="component" value="Unassembled WGS sequence"/>
</dbReference>
<gene>
    <name evidence="2" type="ORF">EDC38_1966</name>
</gene>
<dbReference type="Pfam" id="PF01863">
    <property type="entry name" value="YgjP-like"/>
    <property type="match status" value="1"/>
</dbReference>
<organism evidence="2 3">
    <name type="scientific">Marinimicrobium koreense</name>
    <dbReference type="NCBI Taxonomy" id="306545"/>
    <lineage>
        <taxon>Bacteria</taxon>
        <taxon>Pseudomonadati</taxon>
        <taxon>Pseudomonadota</taxon>
        <taxon>Gammaproteobacteria</taxon>
        <taxon>Cellvibrionales</taxon>
        <taxon>Cellvibrionaceae</taxon>
        <taxon>Marinimicrobium</taxon>
    </lineage>
</organism>
<keyword evidence="3" id="KW-1185">Reference proteome</keyword>
<sequence length="227" mass="26559">MRYTIKRSSRRRTVSLEVRDAQLLVRAPVGIAERDLDRFVRQKSDWIARKVRAQQQMLARIPEYRYVSGTRLPFMGQQLTLSVTMGSCGRVEQVGDRLAVCCSRRSRLEPEAQARRLVQGWYREQGLERLRAKTDALTRQMELSHSGVRVRVTRSKWGHCTRSGEIQYNWQILLAPEAVVDYLVAHEVCHLRHMNHSRAFWQLVGQVCPDYLRQRDWLKANGRCLVL</sequence>
<dbReference type="RefSeq" id="WP_246004377.1">
    <property type="nucleotide sequence ID" value="NZ_RJUK01000001.1"/>
</dbReference>
<accession>A0A3N1NR92</accession>
<name>A0A3N1NR92_9GAMM</name>
<proteinExistence type="predicted"/>
<evidence type="ECO:0000313" key="2">
    <source>
        <dbReference type="EMBL" id="ROQ21342.1"/>
    </source>
</evidence>
<dbReference type="PANTHER" id="PTHR30399:SF1">
    <property type="entry name" value="UTP PYROPHOSPHATASE"/>
    <property type="match status" value="1"/>
</dbReference>
<protein>
    <recommendedName>
        <fullName evidence="1">YgjP-like metallopeptidase domain-containing protein</fullName>
    </recommendedName>
</protein>
<comment type="caution">
    <text evidence="2">The sequence shown here is derived from an EMBL/GenBank/DDBJ whole genome shotgun (WGS) entry which is preliminary data.</text>
</comment>
<evidence type="ECO:0000313" key="3">
    <source>
        <dbReference type="Proteomes" id="UP000273643"/>
    </source>
</evidence>
<dbReference type="InterPro" id="IPR053136">
    <property type="entry name" value="UTP_pyrophosphatase-like"/>
</dbReference>
<dbReference type="Gene3D" id="3.30.2010.10">
    <property type="entry name" value="Metalloproteases ('zincins'), catalytic domain"/>
    <property type="match status" value="1"/>
</dbReference>
<feature type="domain" description="YgjP-like metallopeptidase" evidence="1">
    <location>
        <begin position="12"/>
        <end position="220"/>
    </location>
</feature>
<dbReference type="AlphaFoldDB" id="A0A3N1NR92"/>